<dbReference type="PANTHER" id="PTHR10434">
    <property type="entry name" value="1-ACYL-SN-GLYCEROL-3-PHOSPHATE ACYLTRANSFERASE"/>
    <property type="match status" value="1"/>
</dbReference>
<comment type="pathway">
    <text evidence="1">Lipid metabolism.</text>
</comment>
<protein>
    <submittedName>
        <fullName evidence="5">Lysophospholipid acyltransferase family protein</fullName>
    </submittedName>
</protein>
<dbReference type="Proteomes" id="UP001596495">
    <property type="component" value="Unassembled WGS sequence"/>
</dbReference>
<reference evidence="6" key="1">
    <citation type="journal article" date="2019" name="Int. J. Syst. Evol. Microbiol.">
        <title>The Global Catalogue of Microorganisms (GCM) 10K type strain sequencing project: providing services to taxonomists for standard genome sequencing and annotation.</title>
        <authorList>
            <consortium name="The Broad Institute Genomics Platform"/>
            <consortium name="The Broad Institute Genome Sequencing Center for Infectious Disease"/>
            <person name="Wu L."/>
            <person name="Ma J."/>
        </authorList>
    </citation>
    <scope>NUCLEOTIDE SEQUENCE [LARGE SCALE GENOMIC DNA]</scope>
    <source>
        <strain evidence="6">CCUG 54518</strain>
    </source>
</reference>
<comment type="caution">
    <text evidence="5">The sequence shown here is derived from an EMBL/GenBank/DDBJ whole genome shotgun (WGS) entry which is preliminary data.</text>
</comment>
<feature type="domain" description="Phospholipid/glycerol acyltransferase" evidence="4">
    <location>
        <begin position="67"/>
        <end position="179"/>
    </location>
</feature>
<evidence type="ECO:0000313" key="6">
    <source>
        <dbReference type="Proteomes" id="UP001596495"/>
    </source>
</evidence>
<organism evidence="5 6">
    <name type="scientific">Hydrogenophaga bisanensis</name>
    <dbReference type="NCBI Taxonomy" id="439611"/>
    <lineage>
        <taxon>Bacteria</taxon>
        <taxon>Pseudomonadati</taxon>
        <taxon>Pseudomonadota</taxon>
        <taxon>Betaproteobacteria</taxon>
        <taxon>Burkholderiales</taxon>
        <taxon>Comamonadaceae</taxon>
        <taxon>Hydrogenophaga</taxon>
    </lineage>
</organism>
<dbReference type="RefSeq" id="WP_382253863.1">
    <property type="nucleotide sequence ID" value="NZ_JBHTBX010000002.1"/>
</dbReference>
<accession>A0ABW2R5T9</accession>
<evidence type="ECO:0000313" key="5">
    <source>
        <dbReference type="EMBL" id="MFC7433570.1"/>
    </source>
</evidence>
<keyword evidence="6" id="KW-1185">Reference proteome</keyword>
<dbReference type="GO" id="GO:0016746">
    <property type="term" value="F:acyltransferase activity"/>
    <property type="evidence" value="ECO:0007669"/>
    <property type="project" value="UniProtKB-KW"/>
</dbReference>
<gene>
    <name evidence="5" type="ORF">ACFQNJ_03500</name>
</gene>
<dbReference type="SUPFAM" id="SSF69593">
    <property type="entry name" value="Glycerol-3-phosphate (1)-acyltransferase"/>
    <property type="match status" value="1"/>
</dbReference>
<proteinExistence type="predicted"/>
<dbReference type="PANTHER" id="PTHR10434:SF11">
    <property type="entry name" value="1-ACYL-SN-GLYCEROL-3-PHOSPHATE ACYLTRANSFERASE"/>
    <property type="match status" value="1"/>
</dbReference>
<keyword evidence="2" id="KW-0808">Transferase</keyword>
<name>A0ABW2R5T9_9BURK</name>
<dbReference type="EMBL" id="JBHTBX010000002">
    <property type="protein sequence ID" value="MFC7433570.1"/>
    <property type="molecule type" value="Genomic_DNA"/>
</dbReference>
<dbReference type="SMART" id="SM00563">
    <property type="entry name" value="PlsC"/>
    <property type="match status" value="1"/>
</dbReference>
<evidence type="ECO:0000256" key="2">
    <source>
        <dbReference type="ARBA" id="ARBA00022679"/>
    </source>
</evidence>
<keyword evidence="3 5" id="KW-0012">Acyltransferase</keyword>
<evidence type="ECO:0000256" key="3">
    <source>
        <dbReference type="ARBA" id="ARBA00023315"/>
    </source>
</evidence>
<evidence type="ECO:0000256" key="1">
    <source>
        <dbReference type="ARBA" id="ARBA00005189"/>
    </source>
</evidence>
<sequence length="247" mass="27025">MKVLRAAWRALRALAHVLRGLWIIRTEFGRLTPDACALLVREWSRGMLRIMGVALEVRGSAPTGGPMLLLANHISWLDILVMNAACPVRFVSKADVKHWPVLGALITGAGTILIERESRRDAMRVVHQMAEHLKARDLIAVFPEGTTGDGRSLLPFHANLLQAAISTHAPLLPVALRFVDGDGRISDAPLFVGDTTLLASIWSTLRADGLTARVTYGHPELAEGRDRRSLARDMQQAVQALLDQSVS</sequence>
<dbReference type="Pfam" id="PF01553">
    <property type="entry name" value="Acyltransferase"/>
    <property type="match status" value="1"/>
</dbReference>
<dbReference type="InterPro" id="IPR002123">
    <property type="entry name" value="Plipid/glycerol_acylTrfase"/>
</dbReference>
<dbReference type="CDD" id="cd07989">
    <property type="entry name" value="LPLAT_AGPAT-like"/>
    <property type="match status" value="1"/>
</dbReference>
<evidence type="ECO:0000259" key="4">
    <source>
        <dbReference type="SMART" id="SM00563"/>
    </source>
</evidence>